<feature type="compositionally biased region" description="Polar residues" evidence="1">
    <location>
        <begin position="90"/>
        <end position="106"/>
    </location>
</feature>
<evidence type="ECO:0000313" key="3">
    <source>
        <dbReference type="EMBL" id="AEO67653.1"/>
    </source>
</evidence>
<dbReference type="RefSeq" id="XP_003653989.1">
    <property type="nucleotide sequence ID" value="XM_003653941.1"/>
</dbReference>
<keyword evidence="2" id="KW-0732">Signal</keyword>
<dbReference type="GeneID" id="11516493"/>
<dbReference type="HOGENOM" id="CLU_994612_0_0_1"/>
<feature type="signal peptide" evidence="2">
    <location>
        <begin position="1"/>
        <end position="21"/>
    </location>
</feature>
<feature type="compositionally biased region" description="Polar residues" evidence="1">
    <location>
        <begin position="259"/>
        <end position="271"/>
    </location>
</feature>
<dbReference type="Proteomes" id="UP000008181">
    <property type="component" value="Chromosome 3"/>
</dbReference>
<dbReference type="EMBL" id="CP003011">
    <property type="protein sequence ID" value="AEO67653.1"/>
    <property type="molecule type" value="Genomic_DNA"/>
</dbReference>
<feature type="region of interest" description="Disordered" evidence="1">
    <location>
        <begin position="259"/>
        <end position="280"/>
    </location>
</feature>
<dbReference type="eggNOG" id="ENOG502R9JV">
    <property type="taxonomic scope" value="Eukaryota"/>
</dbReference>
<evidence type="ECO:0000313" key="4">
    <source>
        <dbReference type="Proteomes" id="UP000008181"/>
    </source>
</evidence>
<reference evidence="3 4" key="1">
    <citation type="journal article" date="2011" name="Nat. Biotechnol.">
        <title>Comparative genomic analysis of the thermophilic biomass-degrading fungi Myceliophthora thermophila and Thielavia terrestris.</title>
        <authorList>
            <person name="Berka R.M."/>
            <person name="Grigoriev I.V."/>
            <person name="Otillar R."/>
            <person name="Salamov A."/>
            <person name="Grimwood J."/>
            <person name="Reid I."/>
            <person name="Ishmael N."/>
            <person name="John T."/>
            <person name="Darmond C."/>
            <person name="Moisan M.-C."/>
            <person name="Henrissat B."/>
            <person name="Coutinho P.M."/>
            <person name="Lombard V."/>
            <person name="Natvig D.O."/>
            <person name="Lindquist E."/>
            <person name="Schmutz J."/>
            <person name="Lucas S."/>
            <person name="Harris P."/>
            <person name="Powlowski J."/>
            <person name="Bellemare A."/>
            <person name="Taylor D."/>
            <person name="Butler G."/>
            <person name="de Vries R.P."/>
            <person name="Allijn I.E."/>
            <person name="van den Brink J."/>
            <person name="Ushinsky S."/>
            <person name="Storms R."/>
            <person name="Powell A.J."/>
            <person name="Paulsen I.T."/>
            <person name="Elbourne L.D.H."/>
            <person name="Baker S.E."/>
            <person name="Magnuson J."/>
            <person name="LaBoissiere S."/>
            <person name="Clutterbuck A.J."/>
            <person name="Martinez D."/>
            <person name="Wogulis M."/>
            <person name="de Leon A.L."/>
            <person name="Rey M.W."/>
            <person name="Tsang A."/>
        </authorList>
    </citation>
    <scope>NUCLEOTIDE SEQUENCE [LARGE SCALE GENOMIC DNA]</scope>
    <source>
        <strain evidence="4">ATCC 38088 / NRRL 8126</strain>
    </source>
</reference>
<feature type="compositionally biased region" description="Polar residues" evidence="1">
    <location>
        <begin position="135"/>
        <end position="179"/>
    </location>
</feature>
<sequence>MRLPLWAATLWISALFALTEAVFVRSSSGCAPNEYWCQDRCGSADYGDTCCQTPDGQHNLCGAVCNAVGGCDSVPGLQVSAPDKTYGSPPGTQKTASTSEPYTESGSLSTVTSQVFVTQVRTRTIIVTLTSSRSCTSEGNHSSSGNPSTEPASGEPTTFSSRLLSTEPSSCPQGFSTEFPQCAFPGTSEATSAGSTTGDFTGIPTGWPTSSPPSNPTTSASTWTDSLGETIVSSGSEIVIGGTETIPVPTGHSTLTTDGHTFTFGSGSGNQPRGVAPATT</sequence>
<dbReference type="OrthoDB" id="4589943at2759"/>
<feature type="region of interest" description="Disordered" evidence="1">
    <location>
        <begin position="134"/>
        <end position="223"/>
    </location>
</feature>
<organism evidence="3 4">
    <name type="scientific">Thermothielavioides terrestris (strain ATCC 38088 / NRRL 8126)</name>
    <name type="common">Thielavia terrestris</name>
    <dbReference type="NCBI Taxonomy" id="578455"/>
    <lineage>
        <taxon>Eukaryota</taxon>
        <taxon>Fungi</taxon>
        <taxon>Dikarya</taxon>
        <taxon>Ascomycota</taxon>
        <taxon>Pezizomycotina</taxon>
        <taxon>Sordariomycetes</taxon>
        <taxon>Sordariomycetidae</taxon>
        <taxon>Sordariales</taxon>
        <taxon>Chaetomiaceae</taxon>
        <taxon>Thermothielavioides</taxon>
        <taxon>Thermothielavioides terrestris</taxon>
    </lineage>
</organism>
<evidence type="ECO:0000256" key="2">
    <source>
        <dbReference type="SAM" id="SignalP"/>
    </source>
</evidence>
<dbReference type="AlphaFoldDB" id="G2R6G8"/>
<name>G2R6G8_THETT</name>
<proteinExistence type="predicted"/>
<accession>G2R6G8</accession>
<dbReference type="KEGG" id="ttt:THITE_2129515"/>
<feature type="region of interest" description="Disordered" evidence="1">
    <location>
        <begin position="82"/>
        <end position="108"/>
    </location>
</feature>
<evidence type="ECO:0000256" key="1">
    <source>
        <dbReference type="SAM" id="MobiDB-lite"/>
    </source>
</evidence>
<keyword evidence="4" id="KW-1185">Reference proteome</keyword>
<feature type="chain" id="PRO_5003436983" evidence="2">
    <location>
        <begin position="22"/>
        <end position="280"/>
    </location>
</feature>
<gene>
    <name evidence="3" type="ORF">THITE_2129515</name>
</gene>
<feature type="compositionally biased region" description="Low complexity" evidence="1">
    <location>
        <begin position="186"/>
        <end position="209"/>
    </location>
</feature>
<protein>
    <submittedName>
        <fullName evidence="3">Uncharacterized protein</fullName>
    </submittedName>
</protein>